<keyword evidence="2" id="KW-0732">Signal</keyword>
<dbReference type="PATRIC" id="fig|1195236.3.peg.4164"/>
<evidence type="ECO:0008006" key="5">
    <source>
        <dbReference type="Google" id="ProtNLM"/>
    </source>
</evidence>
<evidence type="ECO:0000256" key="2">
    <source>
        <dbReference type="SAM" id="SignalP"/>
    </source>
</evidence>
<feature type="signal peptide" evidence="2">
    <location>
        <begin position="1"/>
        <end position="23"/>
    </location>
</feature>
<gene>
    <name evidence="3" type="ORF">CTER_3954</name>
</gene>
<protein>
    <recommendedName>
        <fullName evidence="5">N-acetylmuramoyl-L-alanine amidase</fullName>
    </recommendedName>
</protein>
<evidence type="ECO:0000256" key="1">
    <source>
        <dbReference type="SAM" id="MobiDB-lite"/>
    </source>
</evidence>
<feature type="chain" id="PRO_5004486366" description="N-acetylmuramoyl-L-alanine amidase" evidence="2">
    <location>
        <begin position="24"/>
        <end position="115"/>
    </location>
</feature>
<dbReference type="AlphaFoldDB" id="S0FGP7"/>
<dbReference type="RefSeq" id="WP_004628710.1">
    <property type="nucleotide sequence ID" value="NZ_AORV01000057.1"/>
</dbReference>
<feature type="region of interest" description="Disordered" evidence="1">
    <location>
        <begin position="53"/>
        <end position="84"/>
    </location>
</feature>
<dbReference type="PROSITE" id="PS51257">
    <property type="entry name" value="PROKAR_LIPOPROTEIN"/>
    <property type="match status" value="1"/>
</dbReference>
<keyword evidence="4" id="KW-1185">Reference proteome</keyword>
<proteinExistence type="predicted"/>
<organism evidence="3 4">
    <name type="scientific">Ruminiclostridium cellobioparum subsp. termitidis CT1112</name>
    <dbReference type="NCBI Taxonomy" id="1195236"/>
    <lineage>
        <taxon>Bacteria</taxon>
        <taxon>Bacillati</taxon>
        <taxon>Bacillota</taxon>
        <taxon>Clostridia</taxon>
        <taxon>Eubacteriales</taxon>
        <taxon>Oscillospiraceae</taxon>
        <taxon>Ruminiclostridium</taxon>
    </lineage>
</organism>
<evidence type="ECO:0000313" key="3">
    <source>
        <dbReference type="EMBL" id="EMS70322.1"/>
    </source>
</evidence>
<comment type="caution">
    <text evidence="3">The sequence shown here is derived from an EMBL/GenBank/DDBJ whole genome shotgun (WGS) entry which is preliminary data.</text>
</comment>
<evidence type="ECO:0000313" key="4">
    <source>
        <dbReference type="Proteomes" id="UP000014155"/>
    </source>
</evidence>
<sequence>MKKIVGILLLSILLASFTGCSYGNPQTHTGQAVSVSTNIETVVVERKAAMTDENKAASNTIEEMAVKNSSDRDKGEAKARETKPLDGLTVCIDPGHGVLTKKVKKPNRLPPAPRL</sequence>
<dbReference type="EMBL" id="AORV01000057">
    <property type="protein sequence ID" value="EMS70322.1"/>
    <property type="molecule type" value="Genomic_DNA"/>
</dbReference>
<feature type="compositionally biased region" description="Basic and acidic residues" evidence="1">
    <location>
        <begin position="69"/>
        <end position="84"/>
    </location>
</feature>
<dbReference type="Proteomes" id="UP000014155">
    <property type="component" value="Unassembled WGS sequence"/>
</dbReference>
<name>S0FGP7_RUMCE</name>
<reference evidence="3 4" key="1">
    <citation type="journal article" date="2013" name="Genome Announc.">
        <title>Draft Genome Sequence of the Cellulolytic, Mesophilic, Anaerobic Bacterium Clostridium termitidis Strain CT1112 (DSM 5398).</title>
        <authorList>
            <person name="Lal S."/>
            <person name="Ramachandran U."/>
            <person name="Zhang X."/>
            <person name="Munir R."/>
            <person name="Sparling R."/>
            <person name="Levin D.B."/>
        </authorList>
    </citation>
    <scope>NUCLEOTIDE SEQUENCE [LARGE SCALE GENOMIC DNA]</scope>
    <source>
        <strain evidence="3 4">CT1112</strain>
    </source>
</reference>
<accession>S0FGP7</accession>